<feature type="compositionally biased region" description="Polar residues" evidence="1">
    <location>
        <begin position="1"/>
        <end position="15"/>
    </location>
</feature>
<feature type="region of interest" description="Disordered" evidence="1">
    <location>
        <begin position="1"/>
        <end position="34"/>
    </location>
</feature>
<evidence type="ECO:0000256" key="1">
    <source>
        <dbReference type="SAM" id="MobiDB-lite"/>
    </source>
</evidence>
<accession>A0A9J5WXP8</accession>
<gene>
    <name evidence="2" type="ORF">H5410_050379</name>
</gene>
<dbReference type="EMBL" id="JACXVP010000010">
    <property type="protein sequence ID" value="KAG5579752.1"/>
    <property type="molecule type" value="Genomic_DNA"/>
</dbReference>
<proteinExistence type="predicted"/>
<keyword evidence="3" id="KW-1185">Reference proteome</keyword>
<sequence>MQGNGNKGNMAQLSSAAPLDRAAPRGATFGTGRGANRLYAINSRQEQEDSLDAVTGKTYPFFA</sequence>
<name>A0A9J5WXP8_SOLCO</name>
<evidence type="ECO:0000313" key="3">
    <source>
        <dbReference type="Proteomes" id="UP000824120"/>
    </source>
</evidence>
<comment type="caution">
    <text evidence="2">The sequence shown here is derived from an EMBL/GenBank/DDBJ whole genome shotgun (WGS) entry which is preliminary data.</text>
</comment>
<protein>
    <submittedName>
        <fullName evidence="2">Uncharacterized protein</fullName>
    </submittedName>
</protein>
<evidence type="ECO:0000313" key="2">
    <source>
        <dbReference type="EMBL" id="KAG5579752.1"/>
    </source>
</evidence>
<dbReference type="Proteomes" id="UP000824120">
    <property type="component" value="Chromosome 10"/>
</dbReference>
<reference evidence="2 3" key="1">
    <citation type="submission" date="2020-09" db="EMBL/GenBank/DDBJ databases">
        <title>De no assembly of potato wild relative species, Solanum commersonii.</title>
        <authorList>
            <person name="Cho K."/>
        </authorList>
    </citation>
    <scope>NUCLEOTIDE SEQUENCE [LARGE SCALE GENOMIC DNA]</scope>
    <source>
        <strain evidence="2">LZ3.2</strain>
        <tissue evidence="2">Leaf</tissue>
    </source>
</reference>
<organism evidence="2 3">
    <name type="scientific">Solanum commersonii</name>
    <name type="common">Commerson's wild potato</name>
    <name type="synonym">Commerson's nightshade</name>
    <dbReference type="NCBI Taxonomy" id="4109"/>
    <lineage>
        <taxon>Eukaryota</taxon>
        <taxon>Viridiplantae</taxon>
        <taxon>Streptophyta</taxon>
        <taxon>Embryophyta</taxon>
        <taxon>Tracheophyta</taxon>
        <taxon>Spermatophyta</taxon>
        <taxon>Magnoliopsida</taxon>
        <taxon>eudicotyledons</taxon>
        <taxon>Gunneridae</taxon>
        <taxon>Pentapetalae</taxon>
        <taxon>asterids</taxon>
        <taxon>lamiids</taxon>
        <taxon>Solanales</taxon>
        <taxon>Solanaceae</taxon>
        <taxon>Solanoideae</taxon>
        <taxon>Solaneae</taxon>
        <taxon>Solanum</taxon>
    </lineage>
</organism>
<dbReference type="AlphaFoldDB" id="A0A9J5WXP8"/>